<dbReference type="GO" id="GO:0005886">
    <property type="term" value="C:plasma membrane"/>
    <property type="evidence" value="ECO:0007669"/>
    <property type="project" value="UniProtKB-SubCell"/>
</dbReference>
<dbReference type="EMBL" id="LWDQ01000001">
    <property type="protein sequence ID" value="OMH58044.1"/>
    <property type="molecule type" value="Genomic_DNA"/>
</dbReference>
<dbReference type="RefSeq" id="WP_003899843.1">
    <property type="nucleotide sequence ID" value="NZ_AP017901.1"/>
</dbReference>
<evidence type="ECO:0000256" key="5">
    <source>
        <dbReference type="ARBA" id="ARBA00023136"/>
    </source>
</evidence>
<proteinExistence type="predicted"/>
<evidence type="ECO:0000256" key="2">
    <source>
        <dbReference type="ARBA" id="ARBA00022475"/>
    </source>
</evidence>
<evidence type="ECO:0000313" key="11">
    <source>
        <dbReference type="EMBL" id="CKQ83724.1"/>
    </source>
</evidence>
<evidence type="ECO:0000313" key="24">
    <source>
        <dbReference type="Proteomes" id="UP000046680"/>
    </source>
</evidence>
<evidence type="ECO:0000313" key="13">
    <source>
        <dbReference type="EMBL" id="COV25825.1"/>
    </source>
</evidence>
<evidence type="ECO:0000256" key="4">
    <source>
        <dbReference type="ARBA" id="ARBA00022989"/>
    </source>
</evidence>
<evidence type="ECO:0000313" key="14">
    <source>
        <dbReference type="EMBL" id="COV62952.1"/>
    </source>
</evidence>
<dbReference type="Proteomes" id="UP000050164">
    <property type="component" value="Unassembled WGS sequence"/>
</dbReference>
<reference evidence="18 30" key="5">
    <citation type="submission" date="2017-02" db="EMBL/GenBank/DDBJ databases">
        <title>Protein polymorphisms may explain contrasting epidemiological fitness of two variants of a multidrug-resistant Mycobacterium tuberculosis strain.</title>
        <authorList>
            <person name="Bigi M.M."/>
            <person name="Lopez B."/>
            <person name="Blanco F.C."/>
            <person name="Sasiain M.C."/>
            <person name="De La Barrera S."/>
            <person name="Ritacco V."/>
            <person name="Bigi F."/>
            <person name="Soria M.A."/>
        </authorList>
    </citation>
    <scope>NUCLEOTIDE SEQUENCE [LARGE SCALE GENOMIC DNA]</scope>
    <source>
        <strain evidence="18 30">6548</strain>
    </source>
</reference>
<evidence type="ECO:0000259" key="7">
    <source>
        <dbReference type="Pfam" id="PF06271"/>
    </source>
</evidence>
<evidence type="ECO:0000313" key="17">
    <source>
        <dbReference type="EMBL" id="MBP0681701.1"/>
    </source>
</evidence>
<reference evidence="20 32" key="7">
    <citation type="submission" date="2018-08" db="EMBL/GenBank/DDBJ databases">
        <authorList>
            <person name="Fokvardsen B D."/>
            <person name="Norman A."/>
        </authorList>
    </citation>
    <scope>NUCLEOTIDE SEQUENCE [LARGE SCALE GENOMIC DNA]</scope>
    <source>
        <strain evidence="20 32">DKC2</strain>
    </source>
</reference>
<dbReference type="Proteomes" id="UP000038802">
    <property type="component" value="Unassembled WGS sequence"/>
</dbReference>
<evidence type="ECO:0000313" key="21">
    <source>
        <dbReference type="Proteomes" id="UP000038802"/>
    </source>
</evidence>
<evidence type="ECO:0000313" key="26">
    <source>
        <dbReference type="Proteomes" id="UP000048289"/>
    </source>
</evidence>
<dbReference type="OMA" id="NEYWVTN"/>
<dbReference type="Proteomes" id="UP000046947">
    <property type="component" value="Unassembled WGS sequence"/>
</dbReference>
<evidence type="ECO:0000313" key="22">
    <source>
        <dbReference type="Proteomes" id="UP000044938"/>
    </source>
</evidence>
<dbReference type="InterPro" id="IPR010432">
    <property type="entry name" value="RDD"/>
</dbReference>
<feature type="transmembrane region" description="Helical" evidence="6">
    <location>
        <begin position="56"/>
        <end position="79"/>
    </location>
</feature>
<dbReference type="EMBL" id="CHKL01000068">
    <property type="protein sequence ID" value="COV91479.1"/>
    <property type="molecule type" value="Genomic_DNA"/>
</dbReference>
<organism evidence="8 26">
    <name type="scientific">Mycobacterium tuberculosis</name>
    <dbReference type="NCBI Taxonomy" id="1773"/>
    <lineage>
        <taxon>Bacteria</taxon>
        <taxon>Bacillati</taxon>
        <taxon>Actinomycetota</taxon>
        <taxon>Actinomycetes</taxon>
        <taxon>Mycobacteriales</taxon>
        <taxon>Mycobacteriaceae</taxon>
        <taxon>Mycobacterium</taxon>
        <taxon>Mycobacterium tuberculosis complex</taxon>
    </lineage>
</organism>
<keyword evidence="4 6" id="KW-1133">Transmembrane helix</keyword>
<feature type="transmembrane region" description="Helical" evidence="6">
    <location>
        <begin position="163"/>
        <end position="188"/>
    </location>
</feature>
<sequence length="322" mass="35437">MTVVVEKTPTTLPQATPNGAAPWHVRAGAFAIDVLPGLAVAATMALTALTVPPGSAWRWLCACLLGLTILLLAVNRLLLPTITGWSLGRALTGIRVVRRDGSAIGPWRLLVRDLAHLVDTLSLFVGWLWPLWDSRRRTFADLLLRTEVRRVEPVQRPAVIRRLTAAVALAAAGACASATAVGAAVVYVNEWQTDHTRAQLATRGPKLVVDVLSYDPETVQRDFERARSLATDRYRPQLSIQQDSVRESGPVRNQYWVTDSAVLSATPAQATMLLFMQGERGTPPNQRYIQSTVRAIFQKSRGQWRLDDLAVVMKPRQPTGEK</sequence>
<dbReference type="Proteomes" id="UP000189452">
    <property type="component" value="Chromosome"/>
</dbReference>
<evidence type="ECO:0000313" key="19">
    <source>
        <dbReference type="EMBL" id="REQ56232.1"/>
    </source>
</evidence>
<evidence type="ECO:0000313" key="23">
    <source>
        <dbReference type="Proteomes" id="UP000045842"/>
    </source>
</evidence>
<dbReference type="STRING" id="115862.BBG46_01050"/>
<dbReference type="EMBL" id="CNFU01000014">
    <property type="protein sequence ID" value="CKQ83724.1"/>
    <property type="molecule type" value="Genomic_DNA"/>
</dbReference>
<evidence type="ECO:0000313" key="10">
    <source>
        <dbReference type="EMBL" id="CFR67268.1"/>
    </source>
</evidence>
<reference evidence="17 33" key="8">
    <citation type="submission" date="2021-03" db="EMBL/GenBank/DDBJ databases">
        <title>Whole Genome Sequencing of Mycobacterium tuberculosis clinical isolates from Arunachal Pradesh, India.</title>
        <authorList>
            <person name="Singh S."/>
            <person name="Mudliar S.R."/>
            <person name="Kulsum U."/>
            <person name="Rufai S.B."/>
            <person name="Singh P.K."/>
            <person name="Umpo M."/>
            <person name="Nyori M."/>
        </authorList>
    </citation>
    <scope>NUCLEOTIDE SEQUENCE [LARGE SCALE GENOMIC DNA]</scope>
    <source>
        <strain evidence="17 33">OMICS/BPL/0142/20/SP</strain>
    </source>
</reference>
<evidence type="ECO:0000313" key="33">
    <source>
        <dbReference type="Proteomes" id="UP000671119"/>
    </source>
</evidence>
<evidence type="ECO:0000256" key="6">
    <source>
        <dbReference type="SAM" id="Phobius"/>
    </source>
</evidence>
<dbReference type="EMBL" id="JAGIZI010000001">
    <property type="protein sequence ID" value="MBP0681701.1"/>
    <property type="molecule type" value="Genomic_DNA"/>
</dbReference>
<dbReference type="Proteomes" id="UP000049023">
    <property type="component" value="Unassembled WGS sequence"/>
</dbReference>
<dbReference type="Pfam" id="PF06271">
    <property type="entry name" value="RDD"/>
    <property type="match status" value="1"/>
</dbReference>
<dbReference type="EMBL" id="QTBD01000040">
    <property type="protein sequence ID" value="REQ56232.1"/>
    <property type="molecule type" value="Genomic_DNA"/>
</dbReference>
<evidence type="ECO:0000313" key="12">
    <source>
        <dbReference type="EMBL" id="CKR30300.1"/>
    </source>
</evidence>
<reference evidence="21 22" key="1">
    <citation type="submission" date="2015-03" db="EMBL/GenBank/DDBJ databases">
        <authorList>
            <consortium name="Pathogen Informatics"/>
        </authorList>
    </citation>
    <scope>NUCLEOTIDE SEQUENCE [LARGE SCALE GENOMIC DNA]</scope>
    <source>
        <strain evidence="12 29">Bir 185</strain>
        <strain evidence="11 28">Bir 187</strain>
        <strain evidence="10 24">C09601061</strain>
        <strain evidence="15 23">G09801536</strain>
        <strain evidence="8 26">G09901357</strain>
        <strain evidence="9 25">H09601792</strain>
        <strain evidence="21">K00500041</strain>
        <strain evidence="14 22">M09401471</strain>
        <strain evidence="16 27">P00601463</strain>
    </source>
</reference>
<evidence type="ECO:0000313" key="29">
    <source>
        <dbReference type="Proteomes" id="UP000050164"/>
    </source>
</evidence>
<dbReference type="PANTHER" id="PTHR36115">
    <property type="entry name" value="PROLINE-RICH ANTIGEN HOMOLOG-RELATED"/>
    <property type="match status" value="1"/>
</dbReference>
<dbReference type="PATRIC" id="fig|1773.206.peg.3398"/>
<comment type="subcellular location">
    <subcellularLocation>
        <location evidence="1">Cell membrane</location>
        <topology evidence="1">Multi-pass membrane protein</topology>
    </subcellularLocation>
</comment>
<feature type="domain" description="RDD" evidence="7">
    <location>
        <begin position="21"/>
        <end position="144"/>
    </location>
</feature>
<evidence type="ECO:0000256" key="3">
    <source>
        <dbReference type="ARBA" id="ARBA00022692"/>
    </source>
</evidence>
<dbReference type="EMBL" id="CGCX01000106">
    <property type="protein sequence ID" value="CFR67268.1"/>
    <property type="molecule type" value="Genomic_DNA"/>
</dbReference>
<dbReference type="EMBL" id="CSAE01000070">
    <property type="protein sequence ID" value="COV25825.1"/>
    <property type="molecule type" value="Genomic_DNA"/>
</dbReference>
<reference evidence="18 30" key="3">
    <citation type="submission" date="2016-04" db="EMBL/GenBank/DDBJ databases">
        <authorList>
            <person name="Bigi M."/>
            <person name="Bigi F."/>
            <person name="Soria M.A."/>
        </authorList>
    </citation>
    <scope>NUCLEOTIDE SEQUENCE [LARGE SCALE GENOMIC DNA]</scope>
    <source>
        <strain evidence="18 30">6548</strain>
    </source>
</reference>
<dbReference type="Proteomes" id="UP000300237">
    <property type="component" value="Chromosome"/>
</dbReference>
<keyword evidence="2" id="KW-1003">Cell membrane</keyword>
<protein>
    <submittedName>
        <fullName evidence="8">Mce associated transmembrane protein</fullName>
    </submittedName>
    <submittedName>
        <fullName evidence="17">RDD family protein</fullName>
    </submittedName>
</protein>
<evidence type="ECO:0000313" key="15">
    <source>
        <dbReference type="EMBL" id="COV64606.1"/>
    </source>
</evidence>
<evidence type="ECO:0000313" key="28">
    <source>
        <dbReference type="Proteomes" id="UP000049023"/>
    </source>
</evidence>
<dbReference type="EMBL" id="CFOE01000467">
    <property type="protein sequence ID" value="CFE41777.1"/>
    <property type="molecule type" value="Genomic_DNA"/>
</dbReference>
<dbReference type="EMBL" id="CSAD01000288">
    <property type="protein sequence ID" value="COV64606.1"/>
    <property type="molecule type" value="Genomic_DNA"/>
</dbReference>
<evidence type="ECO:0000313" key="30">
    <source>
        <dbReference type="Proteomes" id="UP000189452"/>
    </source>
</evidence>
<evidence type="ECO:0000313" key="25">
    <source>
        <dbReference type="Proteomes" id="UP000046947"/>
    </source>
</evidence>
<dbReference type="Proteomes" id="UP000256381">
    <property type="component" value="Unassembled WGS sequence"/>
</dbReference>
<dbReference type="Proteomes" id="UP000048600">
    <property type="component" value="Unassembled WGS sequence"/>
</dbReference>
<feature type="transmembrane region" description="Helical" evidence="6">
    <location>
        <begin position="27"/>
        <end position="49"/>
    </location>
</feature>
<dbReference type="EMBL" id="CSAJ01000046">
    <property type="protein sequence ID" value="COV62952.1"/>
    <property type="molecule type" value="Genomic_DNA"/>
</dbReference>
<dbReference type="Proteomes" id="UP000045842">
    <property type="component" value="Unassembled WGS sequence"/>
</dbReference>
<evidence type="ECO:0000313" key="8">
    <source>
        <dbReference type="EMBL" id="CFE41777.1"/>
    </source>
</evidence>
<gene>
    <name evidence="18" type="ORF">A4S10_00192</name>
    <name evidence="20" type="ORF">DKC2_0199</name>
    <name evidence="19" type="ORF">DSJ38_03240</name>
    <name evidence="10" type="ORF">ERS007657_00481</name>
    <name evidence="15" type="ORF">ERS007679_02219</name>
    <name evidence="8" type="ORF">ERS007681_03034</name>
    <name evidence="9" type="ORF">ERS007688_01472</name>
    <name evidence="13" type="ORF">ERS007703_00964</name>
    <name evidence="14" type="ORF">ERS007720_00605</name>
    <name evidence="16" type="ORF">ERS007741_00947</name>
    <name evidence="12" type="ORF">ERS027659_01106</name>
    <name evidence="11" type="ORF">ERS027661_00146</name>
    <name evidence="17" type="ORF">J8J21_00815</name>
</gene>
<name>A0A045J0P1_MYCTX</name>
<dbReference type="AlphaFoldDB" id="A0A045J0P1"/>
<accession>A0A045J0P1</accession>
<keyword evidence="5 6" id="KW-0472">Membrane</keyword>
<dbReference type="Proteomes" id="UP000671119">
    <property type="component" value="Unassembled WGS sequence"/>
</dbReference>
<dbReference type="EMBL" id="CNFT01000185">
    <property type="protein sequence ID" value="CKR30300.1"/>
    <property type="molecule type" value="Genomic_DNA"/>
</dbReference>
<evidence type="ECO:0000313" key="32">
    <source>
        <dbReference type="Proteomes" id="UP000300237"/>
    </source>
</evidence>
<dbReference type="Proteomes" id="UP000044938">
    <property type="component" value="Unassembled WGS sequence"/>
</dbReference>
<reference evidence="19" key="6">
    <citation type="submission" date="2018-07" db="EMBL/GenBank/DDBJ databases">
        <authorList>
            <person name="Shah S."/>
            <person name="Brown T."/>
            <person name="Auld S."/>
            <person name="Bratton K."/>
            <person name="Narechania A."/>
            <person name="Mathema B."/>
            <person name="Gandhi N."/>
        </authorList>
    </citation>
    <scope>NUCLEOTIDE SEQUENCE</scope>
    <source>
        <strain evidence="19">32301_S10</strain>
    </source>
</reference>
<keyword evidence="3 6" id="KW-0812">Transmembrane</keyword>
<reference evidence="13" key="2">
    <citation type="submission" date="2015-03" db="EMBL/GenBank/DDBJ databases">
        <authorList>
            <person name="Murphy D."/>
        </authorList>
    </citation>
    <scope>NUCLEOTIDE SEQUENCE [LARGE SCALE GENOMIC DNA]</scope>
    <source>
        <strain evidence="13">K00500041</strain>
    </source>
</reference>
<dbReference type="InterPro" id="IPR051791">
    <property type="entry name" value="Pra-immunoreactive"/>
</dbReference>
<evidence type="ECO:0000313" key="9">
    <source>
        <dbReference type="EMBL" id="CFE49482.1"/>
    </source>
</evidence>
<evidence type="ECO:0000313" key="16">
    <source>
        <dbReference type="EMBL" id="COV91479.1"/>
    </source>
</evidence>
<evidence type="ECO:0000313" key="31">
    <source>
        <dbReference type="Proteomes" id="UP000256381"/>
    </source>
</evidence>
<reference evidence="19 31" key="4">
    <citation type="journal article" date="2017" name="N. Engl. J. Med.">
        <title>Transmission of Extensively Drug-Resistant Tuberculosis in South Africa.</title>
        <authorList>
            <person name="Shah N.S."/>
            <person name="Auld S.C."/>
            <person name="Brust J.C."/>
            <person name="Mathema B."/>
            <person name="Ismail N."/>
            <person name="Moodley P."/>
            <person name="Mlisana K."/>
            <person name="Allana S."/>
            <person name="Campbell A."/>
            <person name="Mthiyane T."/>
            <person name="Morris N."/>
            <person name="Mpangase P."/>
            <person name="van der Meulen H."/>
            <person name="Omar S.V."/>
            <person name="Brown T.S."/>
            <person name="Narechania A."/>
            <person name="Shaskina E."/>
            <person name="Kapwata T."/>
            <person name="Kreiswirth B."/>
            <person name="Gandhi N.R."/>
        </authorList>
    </citation>
    <scope>NUCLEOTIDE SEQUENCE [LARGE SCALE GENOMIC DNA]</scope>
    <source>
        <strain evidence="19 31">32301_S10</strain>
    </source>
</reference>
<evidence type="ECO:0000313" key="20">
    <source>
        <dbReference type="EMBL" id="VCU48399.1"/>
    </source>
</evidence>
<dbReference type="EMBL" id="LR027516">
    <property type="protein sequence ID" value="VCU48399.1"/>
    <property type="molecule type" value="Genomic_DNA"/>
</dbReference>
<dbReference type="Proteomes" id="UP000048289">
    <property type="component" value="Unassembled WGS sequence"/>
</dbReference>
<evidence type="ECO:0000313" key="27">
    <source>
        <dbReference type="Proteomes" id="UP000048600"/>
    </source>
</evidence>
<evidence type="ECO:0000313" key="18">
    <source>
        <dbReference type="EMBL" id="OMH58044.1"/>
    </source>
</evidence>
<dbReference type="EMBL" id="CFOH01000190">
    <property type="protein sequence ID" value="CFE49482.1"/>
    <property type="molecule type" value="Genomic_DNA"/>
</dbReference>
<evidence type="ECO:0000256" key="1">
    <source>
        <dbReference type="ARBA" id="ARBA00004651"/>
    </source>
</evidence>
<dbReference type="PANTHER" id="PTHR36115:SF6">
    <property type="entry name" value="PROLINE-RICH ANTIGEN HOMOLOG"/>
    <property type="match status" value="1"/>
</dbReference>
<dbReference type="Proteomes" id="UP000046680">
    <property type="component" value="Unassembled WGS sequence"/>
</dbReference>